<keyword evidence="3" id="KW-1185">Reference proteome</keyword>
<accession>A0AAD9HHT6</accession>
<dbReference type="Pfam" id="PF06985">
    <property type="entry name" value="HET"/>
    <property type="match status" value="1"/>
</dbReference>
<name>A0AAD9HHT6_9PEZI</name>
<feature type="domain" description="Heterokaryon incompatibility" evidence="1">
    <location>
        <begin position="139"/>
        <end position="297"/>
    </location>
</feature>
<dbReference type="AlphaFoldDB" id="A0AAD9HHT6"/>
<protein>
    <submittedName>
        <fullName evidence="2">Heterokaryon incompatibility protein</fullName>
    </submittedName>
</protein>
<sequence length="629" mass="69365">MQDFNESARQGCRWCKAIFDALESRELNIQSSHRIIVTLDKTGACYLSVPSAGATLQFYTPIGSLPAWDGITQGHELSSSADMSQTVTFIRSCLDTCDSRHALCKQPTLRMPTRVIDVGRIDGSQIRLVDTKSMRASPYIALSYCWGKSGHLLTTEKNFQHMTAGVHVAEFPQTIQDAVEVTRRLNLRYLWVDAVCIIQDSARDWEVESAKMASVYHNAYLTIAAGTSTCASEGFLHQQHLAAAQRKPFRMEWRTNGGQKSILAVRAVPAGHTHSISLTGDRQSSLPLNARGWTLQEELLSRRTITYTQNELWWTCQTQRDCECHAFDEITRDGAKAMISTVLMTSRPAAFEQWQAVVSEFSARKLSYGLDKLPALSGLASVVQQKTGSSYVAGLWRENFLRDLTWYSPARTLDKLEDANAKATEAYCAPTFSWASANGLVAFFKGSFVVSQPGAFPVTEWIARSTLIDAGTVVKGGNPLGRVESGYATLRGQLSDGLLEVATARAGGPGSYALRHNGELMKFHPDVQLEEVRFSAAGSKGGRVVSVRRSPARSRAQPLRSDLPALLFYLGDWSFPDQGIVQKTYLVLGRSPLDTSKYERLGLAHRQTRLGLDKAAQGCEGMTETITLL</sequence>
<evidence type="ECO:0000259" key="1">
    <source>
        <dbReference type="Pfam" id="PF06985"/>
    </source>
</evidence>
<dbReference type="PANTHER" id="PTHR33112">
    <property type="entry name" value="DOMAIN PROTEIN, PUTATIVE-RELATED"/>
    <property type="match status" value="1"/>
</dbReference>
<gene>
    <name evidence="2" type="ORF">LX32DRAFT_589287</name>
</gene>
<reference evidence="2" key="1">
    <citation type="submission" date="2021-06" db="EMBL/GenBank/DDBJ databases">
        <title>Comparative genomics, transcriptomics and evolutionary studies reveal genomic signatures of adaptation to plant cell wall in hemibiotrophic fungi.</title>
        <authorList>
            <consortium name="DOE Joint Genome Institute"/>
            <person name="Baroncelli R."/>
            <person name="Diaz J.F."/>
            <person name="Benocci T."/>
            <person name="Peng M."/>
            <person name="Battaglia E."/>
            <person name="Haridas S."/>
            <person name="Andreopoulos W."/>
            <person name="Labutti K."/>
            <person name="Pangilinan J."/>
            <person name="Floch G.L."/>
            <person name="Makela M.R."/>
            <person name="Henrissat B."/>
            <person name="Grigoriev I.V."/>
            <person name="Crouch J.A."/>
            <person name="De Vries R.P."/>
            <person name="Sukno S.A."/>
            <person name="Thon M.R."/>
        </authorList>
    </citation>
    <scope>NUCLEOTIDE SEQUENCE</scope>
    <source>
        <strain evidence="2">MAFF235873</strain>
    </source>
</reference>
<dbReference type="InterPro" id="IPR010730">
    <property type="entry name" value="HET"/>
</dbReference>
<comment type="caution">
    <text evidence="2">The sequence shown here is derived from an EMBL/GenBank/DDBJ whole genome shotgun (WGS) entry which is preliminary data.</text>
</comment>
<proteinExistence type="predicted"/>
<dbReference type="PANTHER" id="PTHR33112:SF16">
    <property type="entry name" value="HETEROKARYON INCOMPATIBILITY DOMAIN-CONTAINING PROTEIN"/>
    <property type="match status" value="1"/>
</dbReference>
<evidence type="ECO:0000313" key="3">
    <source>
        <dbReference type="Proteomes" id="UP001232148"/>
    </source>
</evidence>
<evidence type="ECO:0000313" key="2">
    <source>
        <dbReference type="EMBL" id="KAK2029108.1"/>
    </source>
</evidence>
<dbReference type="EMBL" id="MU842868">
    <property type="protein sequence ID" value="KAK2029108.1"/>
    <property type="molecule type" value="Genomic_DNA"/>
</dbReference>
<organism evidence="2 3">
    <name type="scientific">Colletotrichum zoysiae</name>
    <dbReference type="NCBI Taxonomy" id="1216348"/>
    <lineage>
        <taxon>Eukaryota</taxon>
        <taxon>Fungi</taxon>
        <taxon>Dikarya</taxon>
        <taxon>Ascomycota</taxon>
        <taxon>Pezizomycotina</taxon>
        <taxon>Sordariomycetes</taxon>
        <taxon>Hypocreomycetidae</taxon>
        <taxon>Glomerellales</taxon>
        <taxon>Glomerellaceae</taxon>
        <taxon>Colletotrichum</taxon>
        <taxon>Colletotrichum graminicola species complex</taxon>
    </lineage>
</organism>
<dbReference type="Proteomes" id="UP001232148">
    <property type="component" value="Unassembled WGS sequence"/>
</dbReference>